<evidence type="ECO:0000256" key="3">
    <source>
        <dbReference type="PROSITE-ProRule" id="PRU00221"/>
    </source>
</evidence>
<dbReference type="InterPro" id="IPR001680">
    <property type="entry name" value="WD40_rpt"/>
</dbReference>
<proteinExistence type="predicted"/>
<dbReference type="Gene3D" id="2.130.10.10">
    <property type="entry name" value="YVTN repeat-like/Quinoprotein amine dehydrogenase"/>
    <property type="match status" value="1"/>
</dbReference>
<dbReference type="Proteomes" id="UP001530315">
    <property type="component" value="Unassembled WGS sequence"/>
</dbReference>
<feature type="compositionally biased region" description="Low complexity" evidence="4">
    <location>
        <begin position="209"/>
        <end position="225"/>
    </location>
</feature>
<feature type="region of interest" description="Disordered" evidence="4">
    <location>
        <begin position="209"/>
        <end position="231"/>
    </location>
</feature>
<dbReference type="PROSITE" id="PS50082">
    <property type="entry name" value="WD_REPEATS_2"/>
    <property type="match status" value="1"/>
</dbReference>
<keyword evidence="6" id="KW-1185">Reference proteome</keyword>
<dbReference type="SMART" id="SM00320">
    <property type="entry name" value="WD40"/>
    <property type="match status" value="4"/>
</dbReference>
<sequence length="398" mass="41235">MAQQTPEPFSLPSPPNDGITSLLYLPSSSSSSSSSSSTLLASTSWDGALRVHDVPPDAGASRLVLSRAMGSGPLLSLAASSGEGGAMIYAGGSDGAVRRLDVATSTVDVVGRHSGVGGTSSSSLSPPAASCLSSLDGIGRDVVASAGWDREFHLWDVRTEGGDGGGKPVASATLQGKAFGMDASRDGRIVVVATSGRRNCFLDVRRLPSSAGAGKSTSTSTSPSPADDDNDDHELAMEVEQLVDRESSLKYQTRCVKLFGIPNSVGIAVGSIEGRVAIEYMDDVGIKSGGGKKYAFKCHRVGETIYPVNAIALHPVHGTLATGGADGTVVTWDAANKKKLSVVAKCPTSISALAFNGDGTRIAIASSYTFEEGERDHPREEIYVRDVLESEVMPKSKK</sequence>
<dbReference type="InterPro" id="IPR015943">
    <property type="entry name" value="WD40/YVTN_repeat-like_dom_sf"/>
</dbReference>
<gene>
    <name evidence="5" type="ORF">ACHAW5_005958</name>
</gene>
<keyword evidence="1 3" id="KW-0853">WD repeat</keyword>
<feature type="repeat" description="WD" evidence="3">
    <location>
        <begin position="308"/>
        <end position="342"/>
    </location>
</feature>
<dbReference type="AlphaFoldDB" id="A0ABD3NQE1"/>
<keyword evidence="2" id="KW-0677">Repeat</keyword>
<evidence type="ECO:0000313" key="6">
    <source>
        <dbReference type="Proteomes" id="UP001530315"/>
    </source>
</evidence>
<feature type="compositionally biased region" description="Low complexity" evidence="4">
    <location>
        <begin position="20"/>
        <end position="37"/>
    </location>
</feature>
<evidence type="ECO:0000256" key="4">
    <source>
        <dbReference type="SAM" id="MobiDB-lite"/>
    </source>
</evidence>
<comment type="caution">
    <text evidence="5">The sequence shown here is derived from an EMBL/GenBank/DDBJ whole genome shotgun (WGS) entry which is preliminary data.</text>
</comment>
<reference evidence="5 6" key="1">
    <citation type="submission" date="2024-10" db="EMBL/GenBank/DDBJ databases">
        <title>Updated reference genomes for cyclostephanoid diatoms.</title>
        <authorList>
            <person name="Roberts W.R."/>
            <person name="Alverson A.J."/>
        </authorList>
    </citation>
    <scope>NUCLEOTIDE SEQUENCE [LARGE SCALE GENOMIC DNA]</scope>
    <source>
        <strain evidence="5 6">AJA276-08</strain>
    </source>
</reference>
<dbReference type="PANTHER" id="PTHR10971">
    <property type="entry name" value="MRNA EXPORT FACTOR AND BUB3"/>
    <property type="match status" value="1"/>
</dbReference>
<dbReference type="InterPro" id="IPR036322">
    <property type="entry name" value="WD40_repeat_dom_sf"/>
</dbReference>
<protein>
    <submittedName>
        <fullName evidence="5">Uncharacterized protein</fullName>
    </submittedName>
</protein>
<name>A0ABD3NQE1_9STRA</name>
<evidence type="ECO:0000313" key="5">
    <source>
        <dbReference type="EMBL" id="KAL3777322.1"/>
    </source>
</evidence>
<dbReference type="Pfam" id="PF00400">
    <property type="entry name" value="WD40"/>
    <property type="match status" value="1"/>
</dbReference>
<dbReference type="EMBL" id="JALLAZ020001298">
    <property type="protein sequence ID" value="KAL3777322.1"/>
    <property type="molecule type" value="Genomic_DNA"/>
</dbReference>
<dbReference type="SUPFAM" id="SSF50978">
    <property type="entry name" value="WD40 repeat-like"/>
    <property type="match status" value="1"/>
</dbReference>
<organism evidence="5 6">
    <name type="scientific">Stephanodiscus triporus</name>
    <dbReference type="NCBI Taxonomy" id="2934178"/>
    <lineage>
        <taxon>Eukaryota</taxon>
        <taxon>Sar</taxon>
        <taxon>Stramenopiles</taxon>
        <taxon>Ochrophyta</taxon>
        <taxon>Bacillariophyta</taxon>
        <taxon>Coscinodiscophyceae</taxon>
        <taxon>Thalassiosirophycidae</taxon>
        <taxon>Stephanodiscales</taxon>
        <taxon>Stephanodiscaceae</taxon>
        <taxon>Stephanodiscus</taxon>
    </lineage>
</organism>
<feature type="region of interest" description="Disordered" evidence="4">
    <location>
        <begin position="1"/>
        <end position="37"/>
    </location>
</feature>
<evidence type="ECO:0000256" key="2">
    <source>
        <dbReference type="ARBA" id="ARBA00022737"/>
    </source>
</evidence>
<evidence type="ECO:0000256" key="1">
    <source>
        <dbReference type="ARBA" id="ARBA00022574"/>
    </source>
</evidence>
<accession>A0ABD3NQE1</accession>